<feature type="transmembrane region" description="Helical" evidence="6">
    <location>
        <begin position="70"/>
        <end position="89"/>
    </location>
</feature>
<accession>L0E1D6</accession>
<dbReference type="GO" id="GO:0005886">
    <property type="term" value="C:plasma membrane"/>
    <property type="evidence" value="ECO:0007669"/>
    <property type="project" value="UniProtKB-SubCell"/>
</dbReference>
<dbReference type="STRING" id="1255043.TVNIR_2793"/>
<dbReference type="KEGG" id="tni:TVNIR_2793"/>
<sequence>MLFRAGPAPPGAPVPGLLPLMADPTASGDPVGLLRRFAAMFYDGLLVLAVWLVLGLSFLAIGTLTGPPPVPVLLAAQLVAAWAFFTWFWTRTGQTLGMQAWNVQLHGEHGGRVHLWKATLRYLVALAQWLLLLFAVHLAREYGAVASITVTALLLIGIGLSQLHPRRLMLHDWLSGTTLVRIARQAPPHTRQR</sequence>
<evidence type="ECO:0000256" key="4">
    <source>
        <dbReference type="ARBA" id="ARBA00022989"/>
    </source>
</evidence>
<evidence type="ECO:0000313" key="9">
    <source>
        <dbReference type="Proteomes" id="UP000010809"/>
    </source>
</evidence>
<feature type="transmembrane region" description="Helical" evidence="6">
    <location>
        <begin position="45"/>
        <end position="64"/>
    </location>
</feature>
<dbReference type="eggNOG" id="COG1714">
    <property type="taxonomic scope" value="Bacteria"/>
</dbReference>
<dbReference type="AlphaFoldDB" id="L0E1D6"/>
<keyword evidence="9" id="KW-1185">Reference proteome</keyword>
<gene>
    <name evidence="8" type="ordered locus">TVNIR_2793</name>
</gene>
<comment type="subcellular location">
    <subcellularLocation>
        <location evidence="1">Cell membrane</location>
        <topology evidence="1">Multi-pass membrane protein</topology>
    </subcellularLocation>
</comment>
<keyword evidence="2" id="KW-1003">Cell membrane</keyword>
<dbReference type="PANTHER" id="PTHR36115">
    <property type="entry name" value="PROLINE-RICH ANTIGEN HOMOLOG-RELATED"/>
    <property type="match status" value="1"/>
</dbReference>
<dbReference type="EMBL" id="CP003989">
    <property type="protein sequence ID" value="AGA34431.1"/>
    <property type="molecule type" value="Genomic_DNA"/>
</dbReference>
<feature type="transmembrane region" description="Helical" evidence="6">
    <location>
        <begin position="142"/>
        <end position="160"/>
    </location>
</feature>
<evidence type="ECO:0000313" key="8">
    <source>
        <dbReference type="EMBL" id="AGA34431.1"/>
    </source>
</evidence>
<feature type="domain" description="RDD" evidence="7">
    <location>
        <begin position="31"/>
        <end position="176"/>
    </location>
</feature>
<dbReference type="InterPro" id="IPR010432">
    <property type="entry name" value="RDD"/>
</dbReference>
<dbReference type="InterPro" id="IPR051791">
    <property type="entry name" value="Pra-immunoreactive"/>
</dbReference>
<proteinExistence type="predicted"/>
<keyword evidence="5 6" id="KW-0472">Membrane</keyword>
<name>L0E1D6_THIND</name>
<evidence type="ECO:0000256" key="3">
    <source>
        <dbReference type="ARBA" id="ARBA00022692"/>
    </source>
</evidence>
<evidence type="ECO:0000256" key="2">
    <source>
        <dbReference type="ARBA" id="ARBA00022475"/>
    </source>
</evidence>
<protein>
    <submittedName>
        <fullName evidence="8">RDD domain containing protein</fullName>
    </submittedName>
</protein>
<keyword evidence="3 6" id="KW-0812">Transmembrane</keyword>
<feature type="transmembrane region" description="Helical" evidence="6">
    <location>
        <begin position="119"/>
        <end position="136"/>
    </location>
</feature>
<evidence type="ECO:0000256" key="5">
    <source>
        <dbReference type="ARBA" id="ARBA00023136"/>
    </source>
</evidence>
<dbReference type="HOGENOM" id="CLU_053152_4_2_6"/>
<dbReference type="Proteomes" id="UP000010809">
    <property type="component" value="Chromosome"/>
</dbReference>
<evidence type="ECO:0000259" key="7">
    <source>
        <dbReference type="Pfam" id="PF06271"/>
    </source>
</evidence>
<organism evidence="8 9">
    <name type="scientific">Thioalkalivibrio nitratireducens (strain DSM 14787 / UNIQEM 213 / ALEN2)</name>
    <dbReference type="NCBI Taxonomy" id="1255043"/>
    <lineage>
        <taxon>Bacteria</taxon>
        <taxon>Pseudomonadati</taxon>
        <taxon>Pseudomonadota</taxon>
        <taxon>Gammaproteobacteria</taxon>
        <taxon>Chromatiales</taxon>
        <taxon>Ectothiorhodospiraceae</taxon>
        <taxon>Thioalkalivibrio</taxon>
    </lineage>
</organism>
<keyword evidence="4 6" id="KW-1133">Transmembrane helix</keyword>
<dbReference type="PATRIC" id="fig|1255043.3.peg.2818"/>
<dbReference type="Pfam" id="PF06271">
    <property type="entry name" value="RDD"/>
    <property type="match status" value="1"/>
</dbReference>
<reference evidence="8" key="1">
    <citation type="submission" date="2015-12" db="EMBL/GenBank/DDBJ databases">
        <authorList>
            <person name="Tikhonova T.V."/>
            <person name="Pavlov A.R."/>
            <person name="Beletsky A.V."/>
            <person name="Mardanov A.V."/>
            <person name="Sorokin D.Y."/>
            <person name="Ravin N.V."/>
            <person name="Popov V.O."/>
        </authorList>
    </citation>
    <scope>NUCLEOTIDE SEQUENCE</scope>
    <source>
        <strain evidence="8">DSM 14787</strain>
    </source>
</reference>
<evidence type="ECO:0000256" key="6">
    <source>
        <dbReference type="SAM" id="Phobius"/>
    </source>
</evidence>
<evidence type="ECO:0000256" key="1">
    <source>
        <dbReference type="ARBA" id="ARBA00004651"/>
    </source>
</evidence>
<dbReference type="PANTHER" id="PTHR36115:SF10">
    <property type="entry name" value="RDD DOMAIN-CONTAINING PROTEIN"/>
    <property type="match status" value="1"/>
</dbReference>